<dbReference type="EMBL" id="JBHTCS010000018">
    <property type="protein sequence ID" value="MFC7449508.1"/>
    <property type="molecule type" value="Genomic_DNA"/>
</dbReference>
<keyword evidence="2" id="KW-0812">Transmembrane</keyword>
<dbReference type="RefSeq" id="WP_378406585.1">
    <property type="nucleotide sequence ID" value="NZ_JBHTCS010000018.1"/>
</dbReference>
<sequence length="165" mass="16938">MRTVTFSPEPVPDQSAPLRAAVRYGVIGLIALAVVGSIVAALAAGMPGLWGALIGVAVGGGFILCTALAVLFTEKLPPATSGAVLLGSWLLKMILAILVLGVLKGMDFYSKQALVIVMVLALIIVLGAETYGLLKVKVPYVTPAQQDGAPAQQDGQAGEPESDEK</sequence>
<evidence type="ECO:0000313" key="3">
    <source>
        <dbReference type="EMBL" id="MFC7449508.1"/>
    </source>
</evidence>
<keyword evidence="2" id="KW-0472">Membrane</keyword>
<reference evidence="4" key="1">
    <citation type="journal article" date="2019" name="Int. J. Syst. Evol. Microbiol.">
        <title>The Global Catalogue of Microorganisms (GCM) 10K type strain sequencing project: providing services to taxonomists for standard genome sequencing and annotation.</title>
        <authorList>
            <consortium name="The Broad Institute Genomics Platform"/>
            <consortium name="The Broad Institute Genome Sequencing Center for Infectious Disease"/>
            <person name="Wu L."/>
            <person name="Ma J."/>
        </authorList>
    </citation>
    <scope>NUCLEOTIDE SEQUENCE [LARGE SCALE GENOMIC DNA]</scope>
    <source>
        <strain evidence="4">ICMP 19430</strain>
    </source>
</reference>
<feature type="transmembrane region" description="Helical" evidence="2">
    <location>
        <begin position="49"/>
        <end position="72"/>
    </location>
</feature>
<evidence type="ECO:0008006" key="5">
    <source>
        <dbReference type="Google" id="ProtNLM"/>
    </source>
</evidence>
<accession>A0ABW2S151</accession>
<gene>
    <name evidence="3" type="ORF">ACFQS9_16545</name>
</gene>
<protein>
    <recommendedName>
        <fullName evidence="5">ATP synthase protein I</fullName>
    </recommendedName>
</protein>
<evidence type="ECO:0000256" key="1">
    <source>
        <dbReference type="SAM" id="MobiDB-lite"/>
    </source>
</evidence>
<evidence type="ECO:0000256" key="2">
    <source>
        <dbReference type="SAM" id="Phobius"/>
    </source>
</evidence>
<evidence type="ECO:0000313" key="4">
    <source>
        <dbReference type="Proteomes" id="UP001596484"/>
    </source>
</evidence>
<keyword evidence="2" id="KW-1133">Transmembrane helix</keyword>
<name>A0ABW2S151_9NOCA</name>
<proteinExistence type="predicted"/>
<keyword evidence="4" id="KW-1185">Reference proteome</keyword>
<feature type="transmembrane region" description="Helical" evidence="2">
    <location>
        <begin position="109"/>
        <end position="128"/>
    </location>
</feature>
<feature type="transmembrane region" description="Helical" evidence="2">
    <location>
        <begin position="84"/>
        <end position="103"/>
    </location>
</feature>
<organism evidence="3 4">
    <name type="scientific">Rhodococcus daqingensis</name>
    <dbReference type="NCBI Taxonomy" id="2479363"/>
    <lineage>
        <taxon>Bacteria</taxon>
        <taxon>Bacillati</taxon>
        <taxon>Actinomycetota</taxon>
        <taxon>Actinomycetes</taxon>
        <taxon>Mycobacteriales</taxon>
        <taxon>Nocardiaceae</taxon>
        <taxon>Rhodococcus</taxon>
    </lineage>
</organism>
<feature type="region of interest" description="Disordered" evidence="1">
    <location>
        <begin position="146"/>
        <end position="165"/>
    </location>
</feature>
<comment type="caution">
    <text evidence="3">The sequence shown here is derived from an EMBL/GenBank/DDBJ whole genome shotgun (WGS) entry which is preliminary data.</text>
</comment>
<dbReference type="Proteomes" id="UP001596484">
    <property type="component" value="Unassembled WGS sequence"/>
</dbReference>
<feature type="compositionally biased region" description="Low complexity" evidence="1">
    <location>
        <begin position="146"/>
        <end position="158"/>
    </location>
</feature>
<feature type="transmembrane region" description="Helical" evidence="2">
    <location>
        <begin position="21"/>
        <end position="43"/>
    </location>
</feature>